<keyword evidence="3" id="KW-1185">Reference proteome</keyword>
<protein>
    <recommendedName>
        <fullName evidence="1">Secretion system C-terminal sorting domain-containing protein</fullName>
    </recommendedName>
</protein>
<dbReference type="EMBL" id="CP013909">
    <property type="protein sequence ID" value="ALW86664.1"/>
    <property type="molecule type" value="Genomic_DNA"/>
</dbReference>
<dbReference type="NCBIfam" id="TIGR04183">
    <property type="entry name" value="Por_Secre_tail"/>
    <property type="match status" value="1"/>
</dbReference>
<dbReference type="InterPro" id="IPR026444">
    <property type="entry name" value="Secre_tail"/>
</dbReference>
<evidence type="ECO:0000313" key="3">
    <source>
        <dbReference type="Proteomes" id="UP000059542"/>
    </source>
</evidence>
<proteinExistence type="predicted"/>
<dbReference type="Pfam" id="PF18962">
    <property type="entry name" value="Por_Secre_tail"/>
    <property type="match status" value="1"/>
</dbReference>
<evidence type="ECO:0000313" key="2">
    <source>
        <dbReference type="EMBL" id="ALW86664.1"/>
    </source>
</evidence>
<organism evidence="2 3">
    <name type="scientific">Hymenobacter sedentarius</name>
    <dbReference type="NCBI Taxonomy" id="1411621"/>
    <lineage>
        <taxon>Bacteria</taxon>
        <taxon>Pseudomonadati</taxon>
        <taxon>Bacteroidota</taxon>
        <taxon>Cytophagia</taxon>
        <taxon>Cytophagales</taxon>
        <taxon>Hymenobacteraceae</taxon>
        <taxon>Hymenobacter</taxon>
    </lineage>
</organism>
<dbReference type="AlphaFoldDB" id="A0A0U4C8R0"/>
<gene>
    <name evidence="2" type="ORF">AUC43_17205</name>
</gene>
<evidence type="ECO:0000259" key="1">
    <source>
        <dbReference type="Pfam" id="PF18962"/>
    </source>
</evidence>
<dbReference type="STRING" id="1411621.AUC43_17205"/>
<reference evidence="2 3" key="1">
    <citation type="submission" date="2015-12" db="EMBL/GenBank/DDBJ databases">
        <authorList>
            <person name="Shamseldin A."/>
            <person name="Moawad H."/>
            <person name="Abd El-Rahim W.M."/>
            <person name="Sadowsky M.J."/>
        </authorList>
    </citation>
    <scope>NUCLEOTIDE SEQUENCE [LARGE SCALE GENOMIC DNA]</scope>
    <source>
        <strain evidence="2 3">DG5B</strain>
    </source>
</reference>
<sequence length="601" mass="61216">MTLSGSETGVNYQLQRLNTDGTTYSNVGTAVAGTGAALNFGAQSNGTYRVVATNTTTTCSSTFGSATVAATSLPQSFTLGGGVCNTTTGVSGAVTLSGSETGVSYQLQRLNTDGTTYSNVGTAVAGTGAALNFGAQTPGTYRILATGTNPITCSSTFGSLVVTTCVAPCTPPLAYSLSGGTCTNGVRSALVLSGSQTGVSYQLQILNTTTNAYDNVGTAVAGTGSPLSFTATTAGTYRVLATSQGTGTNCTIYCNVVIVPICPPVCTPCITPCIPPLAYSLSGGTCTNGVRSALVLSGSQTGVSYQLQILNTTTNAYDNVGTAVAGTGSPLSFTATTAGTYRVLATSQGTGTNCTIYCNVVIVGECSAANGCTLGYYKNHTGSDSWGCGYTPTTLYTTVFGSTNGLLDPNLTLLGALQLGGGKQFNLARQSVAALLNICSPLVNYSIYEGNIAGFIAAVHNAFSSADAAGAYASILDGYNNTGECPLSGTNTTAGGNHNSDLTSASGIISGTTHGDKLMEIYPNPFTDKASVEFTLVKAQHYTVQLFDMNGRLVSRIATGIADGGKLIRLQIAGHDLPAGIYTLRLTTDSFTQMRRLVMNK</sequence>
<name>A0A0U4C8R0_9BACT</name>
<dbReference type="Proteomes" id="UP000059542">
    <property type="component" value="Chromosome"/>
</dbReference>
<dbReference type="KEGG" id="hyg:AUC43_17205"/>
<accession>A0A0U4C8R0</accession>
<feature type="domain" description="Secretion system C-terminal sorting" evidence="1">
    <location>
        <begin position="521"/>
        <end position="598"/>
    </location>
</feature>